<comment type="caution">
    <text evidence="2">The sequence shown here is derived from an EMBL/GenBank/DDBJ whole genome shotgun (WGS) entry which is preliminary data.</text>
</comment>
<dbReference type="EMBL" id="JAQQWI010000002">
    <property type="protein sequence ID" value="KAK8037350.1"/>
    <property type="molecule type" value="Genomic_DNA"/>
</dbReference>
<keyword evidence="1" id="KW-0472">Membrane</keyword>
<keyword evidence="1" id="KW-0812">Transmembrane</keyword>
<keyword evidence="1" id="KW-1133">Transmembrane helix</keyword>
<dbReference type="Proteomes" id="UP001396898">
    <property type="component" value="Unassembled WGS sequence"/>
</dbReference>
<evidence type="ECO:0000256" key="1">
    <source>
        <dbReference type="SAM" id="Phobius"/>
    </source>
</evidence>
<dbReference type="Gene3D" id="1.20.58.340">
    <property type="entry name" value="Magnesium transport protein CorA, transmembrane region"/>
    <property type="match status" value="1"/>
</dbReference>
<protein>
    <submittedName>
        <fullName evidence="2">Uncharacterized protein</fullName>
    </submittedName>
</protein>
<sequence length="497" mass="54899">METRDEKLATWAIPPVGRQHDLRFLECSIRLEPDSPNTCPKIHESKLQFHEVGDHLLQEAGITEDDDQSSRWHFKVLSLPRIFPGNLVLSVPRTLFRQIQDAWHLHPRTIEAFLSNNGIFATAHCRASGRSSAVWKAANSPSGFDCVSVTRNPASRTTYVLYHHLADEAGVFRALLGAPPWHSGCRLLDHYFFVAALYHVHHQQVEAHRGAIDHAILATEQQTHFGTPGILMDSLRGLPRLDDQLPAAPEDTKETIQRLSYCQTDLAVIGHVARADLDCGEQLIRAIDEDMRELSLPRSKDDGPSDHGSRLLVDKLGAAMAMTRDDVEFTRRRTATLLSQVQQMKDRSQSQTSFMLSAIAQREAEYTAAIAIDTKRDSVAMRTIAVLGIVFLPGTFIATLFSVDMFEWGSAAGGADASDGGATGLRASPSMWVYWAITVPLTTLTFLAWFLWSKRENQKSDQRLMIGRAKPLGPSLGASVTAAALRYVGLGGGEKSA</sequence>
<reference evidence="2 3" key="1">
    <citation type="submission" date="2023-01" db="EMBL/GenBank/DDBJ databases">
        <title>Analysis of 21 Apiospora genomes using comparative genomics revels a genus with tremendous synthesis potential of carbohydrate active enzymes and secondary metabolites.</title>
        <authorList>
            <person name="Sorensen T."/>
        </authorList>
    </citation>
    <scope>NUCLEOTIDE SEQUENCE [LARGE SCALE GENOMIC DNA]</scope>
    <source>
        <strain evidence="2 3">CBS 20057</strain>
    </source>
</reference>
<feature type="transmembrane region" description="Helical" evidence="1">
    <location>
        <begin position="432"/>
        <end position="452"/>
    </location>
</feature>
<proteinExistence type="predicted"/>
<gene>
    <name evidence="2" type="ORF">PG991_000696</name>
</gene>
<name>A0ABR1SSQ9_9PEZI</name>
<feature type="transmembrane region" description="Helical" evidence="1">
    <location>
        <begin position="384"/>
        <end position="403"/>
    </location>
</feature>
<keyword evidence="3" id="KW-1185">Reference proteome</keyword>
<organism evidence="2 3">
    <name type="scientific">Apiospora marii</name>
    <dbReference type="NCBI Taxonomy" id="335849"/>
    <lineage>
        <taxon>Eukaryota</taxon>
        <taxon>Fungi</taxon>
        <taxon>Dikarya</taxon>
        <taxon>Ascomycota</taxon>
        <taxon>Pezizomycotina</taxon>
        <taxon>Sordariomycetes</taxon>
        <taxon>Xylariomycetidae</taxon>
        <taxon>Amphisphaeriales</taxon>
        <taxon>Apiosporaceae</taxon>
        <taxon>Apiospora</taxon>
    </lineage>
</organism>
<evidence type="ECO:0000313" key="2">
    <source>
        <dbReference type="EMBL" id="KAK8037350.1"/>
    </source>
</evidence>
<evidence type="ECO:0000313" key="3">
    <source>
        <dbReference type="Proteomes" id="UP001396898"/>
    </source>
</evidence>
<accession>A0ABR1SSQ9</accession>